<comment type="subcellular location">
    <subcellularLocation>
        <location evidence="1">Cell membrane</location>
        <topology evidence="1">Single-pass membrane protein</topology>
    </subcellularLocation>
</comment>
<dbReference type="SUPFAM" id="SSF103088">
    <property type="entry name" value="OmpA-like"/>
    <property type="match status" value="1"/>
</dbReference>
<dbReference type="AlphaFoldDB" id="E6QLP4"/>
<dbReference type="Pfam" id="PF00691">
    <property type="entry name" value="OmpA"/>
    <property type="match status" value="1"/>
</dbReference>
<feature type="coiled-coil region" evidence="7">
    <location>
        <begin position="80"/>
        <end position="110"/>
    </location>
</feature>
<sequence length="325" mass="34787">MAERRPIIVIKKKVGHGGHHGGAWKVAYADFVTAMMALFIVLWLLNSSEKVKKAVAGYFQDPKSSQKETGTQVAGDDENIPIDQKNVENLKAQIEKAIREQKNLDKLSKQIEITITPEGLRIELIEDKNGTFFKSGSAQLSDSGQQLLAMLAGQLKSLPNHLLIEGHTDAQQYSSDKGYTNWELSADRANAARRLLQADGVRQDQVSQVRGYADQMLRVKNNPLDPSNRRVSLIVQWMPANGLPPIKLVSDTSKPATGGETKSAAMTSSSGAVAGKTGAPASPAGEAKTSAGKPGTGKPSAGKPATGKTSLLGSLESIMPRHKGK</sequence>
<dbReference type="PANTHER" id="PTHR30329:SF21">
    <property type="entry name" value="LIPOPROTEIN YIAD-RELATED"/>
    <property type="match status" value="1"/>
</dbReference>
<dbReference type="GO" id="GO:0005886">
    <property type="term" value="C:plasma membrane"/>
    <property type="evidence" value="ECO:0007669"/>
    <property type="project" value="UniProtKB-SubCell"/>
</dbReference>
<feature type="region of interest" description="Disordered" evidence="8">
    <location>
        <begin position="246"/>
        <end position="325"/>
    </location>
</feature>
<reference evidence="11" key="1">
    <citation type="submission" date="2009-10" db="EMBL/GenBank/DDBJ databases">
        <title>Diversity of trophic interactions inside an arsenic-rich microbial ecosystem.</title>
        <authorList>
            <person name="Bertin P.N."/>
            <person name="Heinrich-Salmeron A."/>
            <person name="Pelletier E."/>
            <person name="Goulhen-Chollet F."/>
            <person name="Arsene-Ploetze F."/>
            <person name="Gallien S."/>
            <person name="Calteau A."/>
            <person name="Vallenet D."/>
            <person name="Casiot C."/>
            <person name="Chane-Woon-Ming B."/>
            <person name="Giloteaux L."/>
            <person name="Barakat M."/>
            <person name="Bonnefoy V."/>
            <person name="Bruneel O."/>
            <person name="Chandler M."/>
            <person name="Cleiss J."/>
            <person name="Duran R."/>
            <person name="Elbaz-Poulichet F."/>
            <person name="Fonknechten N."/>
            <person name="Lauga B."/>
            <person name="Mornico D."/>
            <person name="Ortet P."/>
            <person name="Schaeffer C."/>
            <person name="Siguier P."/>
            <person name="Alexander Thil Smith A."/>
            <person name="Van Dorsselaer A."/>
            <person name="Weissenbach J."/>
            <person name="Medigue C."/>
            <person name="Le Paslier D."/>
        </authorList>
    </citation>
    <scope>NUCLEOTIDE SEQUENCE</scope>
</reference>
<evidence type="ECO:0000256" key="2">
    <source>
        <dbReference type="ARBA" id="ARBA00008914"/>
    </source>
</evidence>
<dbReference type="EMBL" id="CABQ01000189">
    <property type="protein sequence ID" value="CBI08165.1"/>
    <property type="molecule type" value="Genomic_DNA"/>
</dbReference>
<feature type="transmembrane region" description="Helical" evidence="9">
    <location>
        <begin position="26"/>
        <end position="45"/>
    </location>
</feature>
<feature type="domain" description="OmpA-like" evidence="10">
    <location>
        <begin position="120"/>
        <end position="239"/>
    </location>
</feature>
<dbReference type="InterPro" id="IPR036737">
    <property type="entry name" value="OmpA-like_sf"/>
</dbReference>
<evidence type="ECO:0000256" key="9">
    <source>
        <dbReference type="SAM" id="Phobius"/>
    </source>
</evidence>
<evidence type="ECO:0000256" key="5">
    <source>
        <dbReference type="ARBA" id="ARBA00022989"/>
    </source>
</evidence>
<dbReference type="Pfam" id="PF13677">
    <property type="entry name" value="MotB_plug"/>
    <property type="match status" value="1"/>
</dbReference>
<keyword evidence="3" id="KW-1003">Cell membrane</keyword>
<dbReference type="CDD" id="cd07185">
    <property type="entry name" value="OmpA_C-like"/>
    <property type="match status" value="1"/>
</dbReference>
<keyword evidence="4 9" id="KW-0812">Transmembrane</keyword>
<proteinExistence type="inferred from homology"/>
<evidence type="ECO:0000259" key="10">
    <source>
        <dbReference type="PROSITE" id="PS51123"/>
    </source>
</evidence>
<dbReference type="PANTHER" id="PTHR30329">
    <property type="entry name" value="STATOR ELEMENT OF FLAGELLAR MOTOR COMPLEX"/>
    <property type="match status" value="1"/>
</dbReference>
<evidence type="ECO:0000256" key="6">
    <source>
        <dbReference type="ARBA" id="ARBA00023136"/>
    </source>
</evidence>
<gene>
    <name evidence="11" type="primary">motB</name>
    <name evidence="11" type="ORF">CARN6_1604</name>
</gene>
<evidence type="ECO:0000256" key="8">
    <source>
        <dbReference type="SAM" id="MobiDB-lite"/>
    </source>
</evidence>
<keyword evidence="5 9" id="KW-1133">Transmembrane helix</keyword>
<organism evidence="11">
    <name type="scientific">mine drainage metagenome</name>
    <dbReference type="NCBI Taxonomy" id="410659"/>
    <lineage>
        <taxon>unclassified sequences</taxon>
        <taxon>metagenomes</taxon>
        <taxon>ecological metagenomes</taxon>
    </lineage>
</organism>
<dbReference type="InterPro" id="IPR050330">
    <property type="entry name" value="Bact_OuterMem_StrucFunc"/>
</dbReference>
<name>E6QLP4_9ZZZZ</name>
<evidence type="ECO:0000256" key="7">
    <source>
        <dbReference type="SAM" id="Coils"/>
    </source>
</evidence>
<dbReference type="PROSITE" id="PS51123">
    <property type="entry name" value="OMPA_2"/>
    <property type="match status" value="1"/>
</dbReference>
<evidence type="ECO:0000313" key="11">
    <source>
        <dbReference type="EMBL" id="CBI08165.1"/>
    </source>
</evidence>
<dbReference type="InterPro" id="IPR006665">
    <property type="entry name" value="OmpA-like"/>
</dbReference>
<accession>E6QLP4</accession>
<protein>
    <submittedName>
        <fullName evidence="11">Chemotaxis protein MotB (Motility protein B)</fullName>
    </submittedName>
</protein>
<keyword evidence="6 9" id="KW-0472">Membrane</keyword>
<keyword evidence="7" id="KW-0175">Coiled coil</keyword>
<dbReference type="Gene3D" id="3.30.1330.60">
    <property type="entry name" value="OmpA-like domain"/>
    <property type="match status" value="1"/>
</dbReference>
<comment type="similarity">
    <text evidence="2">Belongs to the MotB family.</text>
</comment>
<comment type="caution">
    <text evidence="11">The sequence shown here is derived from an EMBL/GenBank/DDBJ whole genome shotgun (WGS) entry which is preliminary data.</text>
</comment>
<evidence type="ECO:0000256" key="1">
    <source>
        <dbReference type="ARBA" id="ARBA00004162"/>
    </source>
</evidence>
<dbReference type="InterPro" id="IPR025713">
    <property type="entry name" value="MotB-like_N_dom"/>
</dbReference>
<evidence type="ECO:0000256" key="4">
    <source>
        <dbReference type="ARBA" id="ARBA00022692"/>
    </source>
</evidence>
<evidence type="ECO:0000256" key="3">
    <source>
        <dbReference type="ARBA" id="ARBA00022475"/>
    </source>
</evidence>